<feature type="domain" description="Glycosyl hydrolase family 92" evidence="3">
    <location>
        <begin position="463"/>
        <end position="941"/>
    </location>
</feature>
<dbReference type="Gene3D" id="2.60.120.260">
    <property type="entry name" value="Galactose-binding domain-like"/>
    <property type="match status" value="1"/>
</dbReference>
<dbReference type="InterPro" id="IPR012939">
    <property type="entry name" value="Glyco_hydro_92"/>
</dbReference>
<dbReference type="GO" id="GO:0005975">
    <property type="term" value="P:carbohydrate metabolic process"/>
    <property type="evidence" value="ECO:0007669"/>
    <property type="project" value="InterPro"/>
</dbReference>
<feature type="compositionally biased region" description="Polar residues" evidence="1">
    <location>
        <begin position="62"/>
        <end position="77"/>
    </location>
</feature>
<organism evidence="5 6">
    <name type="scientific">Actinoplanes teichomyceticus</name>
    <dbReference type="NCBI Taxonomy" id="1867"/>
    <lineage>
        <taxon>Bacteria</taxon>
        <taxon>Bacillati</taxon>
        <taxon>Actinomycetota</taxon>
        <taxon>Actinomycetes</taxon>
        <taxon>Micromonosporales</taxon>
        <taxon>Micromonosporaceae</taxon>
        <taxon>Actinoplanes</taxon>
    </lineage>
</organism>
<dbReference type="Gene3D" id="2.70.98.10">
    <property type="match status" value="1"/>
</dbReference>
<dbReference type="PANTHER" id="PTHR12143">
    <property type="entry name" value="PEPTIDE N-GLYCANASE PNGASE -RELATED"/>
    <property type="match status" value="1"/>
</dbReference>
<dbReference type="OrthoDB" id="9804511at2"/>
<dbReference type="InterPro" id="IPR008928">
    <property type="entry name" value="6-hairpin_glycosidase_sf"/>
</dbReference>
<proteinExistence type="predicted"/>
<dbReference type="GO" id="GO:0000224">
    <property type="term" value="F:peptide-N4-(N-acetyl-beta-glucosaminyl)asparagine amidase activity"/>
    <property type="evidence" value="ECO:0007669"/>
    <property type="project" value="TreeGrafter"/>
</dbReference>
<keyword evidence="2" id="KW-0732">Signal</keyword>
<evidence type="ECO:0000313" key="6">
    <source>
        <dbReference type="Proteomes" id="UP000320239"/>
    </source>
</evidence>
<dbReference type="Gene3D" id="1.20.1050.60">
    <property type="entry name" value="alpha-1,2-mannosidase"/>
    <property type="match status" value="1"/>
</dbReference>
<reference evidence="5 6" key="1">
    <citation type="submission" date="2019-06" db="EMBL/GenBank/DDBJ databases">
        <title>Sequencing the genomes of 1000 actinobacteria strains.</title>
        <authorList>
            <person name="Klenk H.-P."/>
        </authorList>
    </citation>
    <scope>NUCLEOTIDE SEQUENCE [LARGE SCALE GENOMIC DNA]</scope>
    <source>
        <strain evidence="5 6">DSM 43866</strain>
    </source>
</reference>
<feature type="region of interest" description="Disordered" evidence="1">
    <location>
        <begin position="23"/>
        <end position="77"/>
    </location>
</feature>
<comment type="caution">
    <text evidence="5">The sequence shown here is derived from an EMBL/GenBank/DDBJ whole genome shotgun (WGS) entry which is preliminary data.</text>
</comment>
<dbReference type="InterPro" id="IPR014718">
    <property type="entry name" value="GH-type_carb-bd"/>
</dbReference>
<dbReference type="Pfam" id="PF07971">
    <property type="entry name" value="Glyco_hydro_92"/>
    <property type="match status" value="1"/>
</dbReference>
<dbReference type="Pfam" id="PF17678">
    <property type="entry name" value="Glyco_hydro_92N"/>
    <property type="match status" value="1"/>
</dbReference>
<feature type="region of interest" description="Disordered" evidence="1">
    <location>
        <begin position="946"/>
        <end position="990"/>
    </location>
</feature>
<dbReference type="InterPro" id="IPR050883">
    <property type="entry name" value="PNGase"/>
</dbReference>
<gene>
    <name evidence="5" type="ORF">FHX34_103716</name>
</gene>
<dbReference type="AlphaFoldDB" id="A0A561WBE3"/>
<sequence>MDLRVRLGAGILLAGFLVATPAAAADRDPGPPTATPATATDRDSGPLTATPGAAADGDLSTGFETGQPQPTWTDSTEASTGVGGYCCGLTGMQSGVRTERAHTGSAALMYSGSDQSATASYSYQRIFDVNLPVTAASRLSYRVYPQSGGHLDVAVDLAFTDGTFLRDSGALDQHGVRVHPAFQGSGSVLRFDTWNNVVSDIGRYVAGKTIDRILLGYDQPANTGTFRGYLDDVTITRDAAPARLSDYVETRRGSDSTSAYSRGNTFPGATVPHGFNFWTPITNGNSDTWLYEWADTGVQGFGISHEPSPWIADYAQLQVMPMTGAVKSTPDARRSTFRHADEVARAHYYRTRLDTYGITAEMAPTDHAGVMRFTFPATSEAVILFDTVDSGTGSLAVDTAARTVSGEITHRGQRMYVHATVDRAITATGTVTGQGVTSWVRFATGAGEPVTLRMATSFISVAQARDNLAQEVGTKSLDTVREEAAALWDAQLGSVRIEGASTDRMITFYSNLYRALMYPNNRSELVGGVRRHRSPYDGQVHDGQMYVNNGFWDTSRAAWPLYTLLTPTRTGEMLDGFVNAYRQSGWTPRWSGPHNVGMMVGSNQDLAFADAYVKGVRNFDHRAAYASMVKNATVYSANGANGRIGNQVSLFKGYVPTDVAGESAAWTLEDANNDFGIAQLGAALGYGEDAAYFRNKALDYAQLFSPSVGFFRGRQSSGAWRTGDADFEPHLWGCEFTEGAPWHYATPAPQDPQGMANLYGGRAGLAAKIDSVFAAPRDYLPGCYGGVIHEMREAYDANLGQYAHSNEPIHHMIWMYNYAGVPSRTQDRVRTVLTTQYGPGPGGGYLGDEDNGQMSAWYVFGTLGFYPARMGSTDYTIGAPLHPRATITLENGRTFAISAPGVSDTNRYVQSVTLNGVAYSKNYLTHADLAAGGTLEFAMGPNPSSWGSAAADLPPSLTTGSGPPARLTDRATGGTLTVTGENPPNEGRAALTDDTSLTKWLTTAGTATLTDRLAGNPVAVRQYTLTSGNDSPERDPRAWTLQGSADGVTWVTLDSRSDVDFADRRQTRAFVVPGTPPAYQHYRLQITANHGAPMTQLAEWQLLG</sequence>
<keyword evidence="6" id="KW-1185">Reference proteome</keyword>
<dbReference type="EMBL" id="VIWY01000003">
    <property type="protein sequence ID" value="TWG21186.1"/>
    <property type="molecule type" value="Genomic_DNA"/>
</dbReference>
<dbReference type="PANTHER" id="PTHR12143:SF43">
    <property type="entry name" value="PUTATIVE-RELATED"/>
    <property type="match status" value="1"/>
</dbReference>
<dbReference type="SUPFAM" id="SSF48208">
    <property type="entry name" value="Six-hairpin glycosidases"/>
    <property type="match status" value="1"/>
</dbReference>
<feature type="chain" id="PRO_5021942439" evidence="2">
    <location>
        <begin position="25"/>
        <end position="1104"/>
    </location>
</feature>
<dbReference type="FunFam" id="3.30.2080.10:FF:000001">
    <property type="entry name" value="Alpha-1,2-mannosidase subfamily"/>
    <property type="match status" value="1"/>
</dbReference>
<dbReference type="SUPFAM" id="SSF49785">
    <property type="entry name" value="Galactose-binding domain-like"/>
    <property type="match status" value="1"/>
</dbReference>
<feature type="signal peptide" evidence="2">
    <location>
        <begin position="1"/>
        <end position="24"/>
    </location>
</feature>
<dbReference type="InterPro" id="IPR041371">
    <property type="entry name" value="GH92_N"/>
</dbReference>
<feature type="domain" description="Glycosyl hydrolase family 92 N-terminal" evidence="4">
    <location>
        <begin position="247"/>
        <end position="457"/>
    </location>
</feature>
<dbReference type="Gene3D" id="1.20.1610.10">
    <property type="entry name" value="alpha-1,2-mannosidases domains"/>
    <property type="match status" value="1"/>
</dbReference>
<evidence type="ECO:0000256" key="1">
    <source>
        <dbReference type="SAM" id="MobiDB-lite"/>
    </source>
</evidence>
<dbReference type="Proteomes" id="UP000320239">
    <property type="component" value="Unassembled WGS sequence"/>
</dbReference>
<evidence type="ECO:0000256" key="2">
    <source>
        <dbReference type="SAM" id="SignalP"/>
    </source>
</evidence>
<dbReference type="Gene3D" id="3.30.2080.10">
    <property type="entry name" value="GH92 mannosidase domain"/>
    <property type="match status" value="1"/>
</dbReference>
<dbReference type="GO" id="GO:0005829">
    <property type="term" value="C:cytosol"/>
    <property type="evidence" value="ECO:0007669"/>
    <property type="project" value="TreeGrafter"/>
</dbReference>
<dbReference type="GO" id="GO:0006516">
    <property type="term" value="P:glycoprotein catabolic process"/>
    <property type="evidence" value="ECO:0007669"/>
    <property type="project" value="TreeGrafter"/>
</dbReference>
<protein>
    <submittedName>
        <fullName evidence="5">Putative alpha-1,2-mannosidase</fullName>
    </submittedName>
</protein>
<accession>A0A561WBE3</accession>
<dbReference type="InterPro" id="IPR008979">
    <property type="entry name" value="Galactose-bd-like_sf"/>
</dbReference>
<evidence type="ECO:0000259" key="3">
    <source>
        <dbReference type="Pfam" id="PF07971"/>
    </source>
</evidence>
<dbReference type="InterPro" id="IPR005887">
    <property type="entry name" value="GH92_a_mannosidase_put"/>
</dbReference>
<dbReference type="GO" id="GO:0030246">
    <property type="term" value="F:carbohydrate binding"/>
    <property type="evidence" value="ECO:0007669"/>
    <property type="project" value="InterPro"/>
</dbReference>
<dbReference type="NCBIfam" id="TIGR01180">
    <property type="entry name" value="aman2_put"/>
    <property type="match status" value="1"/>
</dbReference>
<dbReference type="RefSeq" id="WP_122979845.1">
    <property type="nucleotide sequence ID" value="NZ_BOMX01000116.1"/>
</dbReference>
<name>A0A561WBE3_ACTTI</name>
<evidence type="ECO:0000259" key="4">
    <source>
        <dbReference type="Pfam" id="PF17678"/>
    </source>
</evidence>
<evidence type="ECO:0000313" key="5">
    <source>
        <dbReference type="EMBL" id="TWG21186.1"/>
    </source>
</evidence>